<dbReference type="RefSeq" id="WP_187243864.1">
    <property type="nucleotide sequence ID" value="NZ_BAAAOK010000027.1"/>
</dbReference>
<evidence type="ECO:0000256" key="2">
    <source>
        <dbReference type="SAM" id="Phobius"/>
    </source>
</evidence>
<name>A0ABR7LPT0_9ACTN</name>
<dbReference type="EMBL" id="JABVEC010000010">
    <property type="protein sequence ID" value="MBC6466846.1"/>
    <property type="molecule type" value="Genomic_DNA"/>
</dbReference>
<reference evidence="3 4" key="1">
    <citation type="submission" date="2020-06" db="EMBL/GenBank/DDBJ databases">
        <title>Actinomadura xiongansis sp. nov., isolated from soil of Baiyangdian.</title>
        <authorList>
            <person name="Zhang X."/>
        </authorList>
    </citation>
    <scope>NUCLEOTIDE SEQUENCE [LARGE SCALE GENOMIC DNA]</scope>
    <source>
        <strain evidence="3 4">HBUM206468</strain>
    </source>
</reference>
<gene>
    <name evidence="3" type="ORF">HKK74_15240</name>
</gene>
<evidence type="ECO:0000313" key="4">
    <source>
        <dbReference type="Proteomes" id="UP000805614"/>
    </source>
</evidence>
<keyword evidence="4" id="KW-1185">Reference proteome</keyword>
<keyword evidence="2" id="KW-0472">Membrane</keyword>
<dbReference type="Proteomes" id="UP000805614">
    <property type="component" value="Unassembled WGS sequence"/>
</dbReference>
<evidence type="ECO:0000256" key="1">
    <source>
        <dbReference type="SAM" id="MobiDB-lite"/>
    </source>
</evidence>
<evidence type="ECO:0000313" key="3">
    <source>
        <dbReference type="EMBL" id="MBC6466846.1"/>
    </source>
</evidence>
<organism evidence="3 4">
    <name type="scientific">Actinomadura alba</name>
    <dbReference type="NCBI Taxonomy" id="406431"/>
    <lineage>
        <taxon>Bacteria</taxon>
        <taxon>Bacillati</taxon>
        <taxon>Actinomycetota</taxon>
        <taxon>Actinomycetes</taxon>
        <taxon>Streptosporangiales</taxon>
        <taxon>Thermomonosporaceae</taxon>
        <taxon>Actinomadura</taxon>
    </lineage>
</organism>
<comment type="caution">
    <text evidence="3">The sequence shown here is derived from an EMBL/GenBank/DDBJ whole genome shotgun (WGS) entry which is preliminary data.</text>
</comment>
<protein>
    <recommendedName>
        <fullName evidence="5">Ig-like domain-containing protein</fullName>
    </recommendedName>
</protein>
<feature type="region of interest" description="Disordered" evidence="1">
    <location>
        <begin position="1"/>
        <end position="36"/>
    </location>
</feature>
<evidence type="ECO:0008006" key="5">
    <source>
        <dbReference type="Google" id="ProtNLM"/>
    </source>
</evidence>
<keyword evidence="2" id="KW-0812">Transmembrane</keyword>
<keyword evidence="2" id="KW-1133">Transmembrane helix</keyword>
<accession>A0ABR7LPT0</accession>
<sequence length="193" mass="21000">MTQGSPRPGDESAGRPGDSSTGRSSGPDELVRFGPGVQPTDELIETWRSGRAQPPRRRRRLMRSLIGWLVTAALLVCFLLWLLLRGQGEEVEVTAIKVQTPEQVQTCDATVDVTGVLTTNGEAGRITYRWVRSDGHNSGLLHETVEAGKRDVTVHLSWAIKGTGDRRFTATLELVAPESTADKASSAFGYSCH</sequence>
<feature type="transmembrane region" description="Helical" evidence="2">
    <location>
        <begin position="65"/>
        <end position="84"/>
    </location>
</feature>
<proteinExistence type="predicted"/>